<keyword evidence="5 8" id="KW-1133">Transmembrane helix</keyword>
<accession>A0A8B8DR54</accession>
<proteinExistence type="inferred from homology"/>
<dbReference type="AlphaFoldDB" id="A0A8B8DR54"/>
<dbReference type="PANTHER" id="PTHR10361">
    <property type="entry name" value="SODIUM-BILE ACID COTRANSPORTER"/>
    <property type="match status" value="1"/>
</dbReference>
<dbReference type="GO" id="GO:0016020">
    <property type="term" value="C:membrane"/>
    <property type="evidence" value="ECO:0007669"/>
    <property type="project" value="UniProtKB-SubCell"/>
</dbReference>
<dbReference type="Gene3D" id="1.20.1530.20">
    <property type="match status" value="1"/>
</dbReference>
<dbReference type="InterPro" id="IPR038770">
    <property type="entry name" value="Na+/solute_symporter_sf"/>
</dbReference>
<evidence type="ECO:0000256" key="5">
    <source>
        <dbReference type="ARBA" id="ARBA00022989"/>
    </source>
</evidence>
<keyword evidence="4" id="KW-0813">Transport</keyword>
<evidence type="ECO:0000256" key="7">
    <source>
        <dbReference type="SAM" id="MobiDB-lite"/>
    </source>
</evidence>
<evidence type="ECO:0000256" key="4">
    <source>
        <dbReference type="ARBA" id="ARBA00022847"/>
    </source>
</evidence>
<dbReference type="RefSeq" id="XP_022330310.1">
    <property type="nucleotide sequence ID" value="XM_022474602.1"/>
</dbReference>
<dbReference type="PANTHER" id="PTHR10361:SF28">
    <property type="entry name" value="P3 PROTEIN-RELATED"/>
    <property type="match status" value="1"/>
</dbReference>
<dbReference type="Pfam" id="PF01758">
    <property type="entry name" value="SBF"/>
    <property type="match status" value="1"/>
</dbReference>
<keyword evidence="3 8" id="KW-0812">Transmembrane</keyword>
<feature type="transmembrane region" description="Helical" evidence="8">
    <location>
        <begin position="126"/>
        <end position="144"/>
    </location>
</feature>
<comment type="similarity">
    <text evidence="2">Belongs to the bile acid:sodium symporter (BASS) (TC 2.A.28) family.</text>
</comment>
<name>A0A8B8DR54_CRAVI</name>
<feature type="region of interest" description="Disordered" evidence="7">
    <location>
        <begin position="319"/>
        <end position="343"/>
    </location>
</feature>
<dbReference type="Proteomes" id="UP000694844">
    <property type="component" value="Chromosome 4"/>
</dbReference>
<organism evidence="9 10">
    <name type="scientific">Crassostrea virginica</name>
    <name type="common">Eastern oyster</name>
    <dbReference type="NCBI Taxonomy" id="6565"/>
    <lineage>
        <taxon>Eukaryota</taxon>
        <taxon>Metazoa</taxon>
        <taxon>Spiralia</taxon>
        <taxon>Lophotrochozoa</taxon>
        <taxon>Mollusca</taxon>
        <taxon>Bivalvia</taxon>
        <taxon>Autobranchia</taxon>
        <taxon>Pteriomorphia</taxon>
        <taxon>Ostreida</taxon>
        <taxon>Ostreoidea</taxon>
        <taxon>Ostreidae</taxon>
        <taxon>Crassostrea</taxon>
    </lineage>
</organism>
<dbReference type="GeneID" id="111128764"/>
<evidence type="ECO:0000256" key="3">
    <source>
        <dbReference type="ARBA" id="ARBA00022692"/>
    </source>
</evidence>
<dbReference type="OrthoDB" id="203097at2759"/>
<gene>
    <name evidence="10" type="primary">LOC111128764</name>
</gene>
<protein>
    <submittedName>
        <fullName evidence="10">Ileal sodium/bile acid cotransporter-like</fullName>
    </submittedName>
</protein>
<keyword evidence="6 8" id="KW-0472">Membrane</keyword>
<feature type="transmembrane region" description="Helical" evidence="8">
    <location>
        <begin position="156"/>
        <end position="178"/>
    </location>
</feature>
<evidence type="ECO:0000256" key="6">
    <source>
        <dbReference type="ARBA" id="ARBA00023136"/>
    </source>
</evidence>
<dbReference type="FunFam" id="1.20.1530.20:FF:000035">
    <property type="entry name" value="Uncharacterized protein"/>
    <property type="match status" value="1"/>
</dbReference>
<dbReference type="InterPro" id="IPR002657">
    <property type="entry name" value="BilAc:Na_symport/Acr3"/>
</dbReference>
<evidence type="ECO:0000313" key="9">
    <source>
        <dbReference type="Proteomes" id="UP000694844"/>
    </source>
</evidence>
<dbReference type="KEGG" id="cvn:111128764"/>
<feature type="transmembrane region" description="Helical" evidence="8">
    <location>
        <begin position="190"/>
        <end position="214"/>
    </location>
</feature>
<feature type="transmembrane region" description="Helical" evidence="8">
    <location>
        <begin position="91"/>
        <end position="114"/>
    </location>
</feature>
<reference evidence="10" key="1">
    <citation type="submission" date="2025-08" db="UniProtKB">
        <authorList>
            <consortium name="RefSeq"/>
        </authorList>
    </citation>
    <scope>IDENTIFICATION</scope>
    <source>
        <tissue evidence="10">Whole sample</tissue>
    </source>
</reference>
<comment type="subcellular location">
    <subcellularLocation>
        <location evidence="1">Membrane</location>
        <topology evidence="1">Multi-pass membrane protein</topology>
    </subcellularLocation>
</comment>
<dbReference type="GO" id="GO:0008508">
    <property type="term" value="F:bile acid:sodium symporter activity"/>
    <property type="evidence" value="ECO:0007669"/>
    <property type="project" value="TreeGrafter"/>
</dbReference>
<dbReference type="InterPro" id="IPR004710">
    <property type="entry name" value="Bilac:Na_transpt"/>
</dbReference>
<keyword evidence="4" id="KW-0769">Symport</keyword>
<evidence type="ECO:0000256" key="1">
    <source>
        <dbReference type="ARBA" id="ARBA00004141"/>
    </source>
</evidence>
<keyword evidence="9" id="KW-1185">Reference proteome</keyword>
<sequence length="343" mass="37663">MIETTNSTILTNMTGMAPPSGPSPLKLVFDVVIKVTLVTIMFGMGSATEIEPLWKHIKRPIGILIGMMSQFVVLPLVTFGLAHALMLPNAAALGMLVVGCCPSGSTSNVFTYWVGGDVPLSISMTTVSTVLAFGLMPLNLLIYSGSWTDETLVIPYINILISFAMTITPVALGIVIRWKYPKIAHVFVKIGSVAGALAVVLTLTLMSVLYPFMYNATWKIYLGAFLLPFAGFLFGYIVASICRMEHFQRRTVALETGIQNFPLCMTLLSLSFSRKVFAEISLFPLLYGVTCILASIVFAVAYQCRTGLNAKFRTQNDRRQNDRGKCEEKGDNHKETSKFLDKI</sequence>
<feature type="transmembrane region" description="Helical" evidence="8">
    <location>
        <begin position="60"/>
        <end position="85"/>
    </location>
</feature>
<feature type="transmembrane region" description="Helical" evidence="8">
    <location>
        <begin position="220"/>
        <end position="239"/>
    </location>
</feature>
<feature type="transmembrane region" description="Helical" evidence="8">
    <location>
        <begin position="285"/>
        <end position="304"/>
    </location>
</feature>
<evidence type="ECO:0000313" key="10">
    <source>
        <dbReference type="RefSeq" id="XP_022330310.1"/>
    </source>
</evidence>
<evidence type="ECO:0000256" key="2">
    <source>
        <dbReference type="ARBA" id="ARBA00006528"/>
    </source>
</evidence>
<evidence type="ECO:0000256" key="8">
    <source>
        <dbReference type="SAM" id="Phobius"/>
    </source>
</evidence>